<organism evidence="3 4">
    <name type="scientific">Cryptosporidium muris (strain RN66)</name>
    <dbReference type="NCBI Taxonomy" id="441375"/>
    <lineage>
        <taxon>Eukaryota</taxon>
        <taxon>Sar</taxon>
        <taxon>Alveolata</taxon>
        <taxon>Apicomplexa</taxon>
        <taxon>Conoidasida</taxon>
        <taxon>Coccidia</taxon>
        <taxon>Eucoccidiorida</taxon>
        <taxon>Eimeriorina</taxon>
        <taxon>Cryptosporidiidae</taxon>
        <taxon>Cryptosporidium</taxon>
    </lineage>
</organism>
<dbReference type="eggNOG" id="ENOG502SZTF">
    <property type="taxonomic scope" value="Eukaryota"/>
</dbReference>
<dbReference type="OrthoDB" id="341962at2759"/>
<dbReference type="GeneID" id="6995746"/>
<sequence length="209" mass="24102">MYKIFKYFLLLVAAHALNLAVGQEMDFTPAEEVQLDLLDKYFTKEEKQKKMLICFDLSQKEFVEKRNTYQKLANTLAGEKGLNVNDALRALFHETLVACYFNAQKNDIEAGILGKLVDEDKTRLFTLTNSTPKRFSNTQLQILESIITATNKKTSNILSGSFLSYFTGLYGYIYFFCTILLISLGFYYAITSLRKLQERETKTNKKKQK</sequence>
<keyword evidence="4" id="KW-1185">Reference proteome</keyword>
<evidence type="ECO:0000313" key="4">
    <source>
        <dbReference type="Proteomes" id="UP000001460"/>
    </source>
</evidence>
<keyword evidence="1" id="KW-0812">Transmembrane</keyword>
<dbReference type="Proteomes" id="UP000001460">
    <property type="component" value="Unassembled WGS sequence"/>
</dbReference>
<dbReference type="OMA" id="ETLVACY"/>
<dbReference type="EMBL" id="DS989729">
    <property type="protein sequence ID" value="EEA06299.1"/>
    <property type="molecule type" value="Genomic_DNA"/>
</dbReference>
<keyword evidence="1" id="KW-1133">Transmembrane helix</keyword>
<protein>
    <submittedName>
        <fullName evidence="3">Uncharacterized protein</fullName>
    </submittedName>
</protein>
<feature type="transmembrane region" description="Helical" evidence="1">
    <location>
        <begin position="169"/>
        <end position="190"/>
    </location>
</feature>
<feature type="signal peptide" evidence="2">
    <location>
        <begin position="1"/>
        <end position="22"/>
    </location>
</feature>
<dbReference type="VEuPathDB" id="CryptoDB:CMU_007900"/>
<dbReference type="RefSeq" id="XP_002140648.1">
    <property type="nucleotide sequence ID" value="XM_002140612.1"/>
</dbReference>
<evidence type="ECO:0000313" key="3">
    <source>
        <dbReference type="EMBL" id="EEA06299.1"/>
    </source>
</evidence>
<dbReference type="AlphaFoldDB" id="B6ADK8"/>
<accession>B6ADK8</accession>
<feature type="chain" id="PRO_5002842261" evidence="2">
    <location>
        <begin position="23"/>
        <end position="209"/>
    </location>
</feature>
<gene>
    <name evidence="3" type="ORF">CMU_007900</name>
</gene>
<evidence type="ECO:0000256" key="2">
    <source>
        <dbReference type="SAM" id="SignalP"/>
    </source>
</evidence>
<reference evidence="3" key="1">
    <citation type="submission" date="2008-06" db="EMBL/GenBank/DDBJ databases">
        <authorList>
            <person name="Lorenzi H."/>
            <person name="Inman J."/>
            <person name="Miller J."/>
            <person name="Schobel S."/>
            <person name="Amedeo P."/>
            <person name="Caler E.V."/>
            <person name="da Silva J."/>
        </authorList>
    </citation>
    <scope>NUCLEOTIDE SEQUENCE [LARGE SCALE GENOMIC DNA]</scope>
    <source>
        <strain evidence="3">RN66</strain>
    </source>
</reference>
<keyword evidence="1" id="KW-0472">Membrane</keyword>
<proteinExistence type="predicted"/>
<evidence type="ECO:0000256" key="1">
    <source>
        <dbReference type="SAM" id="Phobius"/>
    </source>
</evidence>
<name>B6ADK8_CRYMR</name>
<keyword evidence="2" id="KW-0732">Signal</keyword>